<dbReference type="InterPro" id="IPR016166">
    <property type="entry name" value="FAD-bd_PCMH"/>
</dbReference>
<dbReference type="InterPro" id="IPR050416">
    <property type="entry name" value="FAD-linked_Oxidoreductase"/>
</dbReference>
<dbReference type="SUPFAM" id="SSF56176">
    <property type="entry name" value="FAD-binding/transporter-associated domain-like"/>
    <property type="match status" value="1"/>
</dbReference>
<dbReference type="PANTHER" id="PTHR42973:SF13">
    <property type="entry name" value="FAD-BINDING PCMH-TYPE DOMAIN-CONTAINING PROTEIN"/>
    <property type="match status" value="1"/>
</dbReference>
<keyword evidence="3" id="KW-0274">FAD</keyword>
<protein>
    <submittedName>
        <fullName evidence="6">FAD-binding protein</fullName>
    </submittedName>
</protein>
<proteinExistence type="inferred from homology"/>
<evidence type="ECO:0000256" key="2">
    <source>
        <dbReference type="ARBA" id="ARBA00022630"/>
    </source>
</evidence>
<dbReference type="PROSITE" id="PS51387">
    <property type="entry name" value="FAD_PCMH"/>
    <property type="match status" value="1"/>
</dbReference>
<evidence type="ECO:0000256" key="4">
    <source>
        <dbReference type="ARBA" id="ARBA00023002"/>
    </source>
</evidence>
<reference evidence="6" key="1">
    <citation type="journal article" date="2013" name="Microbiol. Res.">
        <title>Genes encoding FAD-binding proteins in Volvariella volvacea exhibit differential expression in homokaryons and heterokaryons.</title>
        <authorList>
            <person name="Meng L."/>
            <person name="Yan J."/>
            <person name="Xie B."/>
            <person name="Li Y."/>
            <person name="Chen B."/>
            <person name="Liu S."/>
            <person name="Li D."/>
            <person name="Yang Z."/>
            <person name="Zeng X."/>
            <person name="Deng Y."/>
            <person name="Jiang Y."/>
        </authorList>
    </citation>
    <scope>NUCLEOTIDE SEQUENCE</scope>
    <source>
        <strain evidence="6">PYd21</strain>
    </source>
</reference>
<dbReference type="GO" id="GO:0071949">
    <property type="term" value="F:FAD binding"/>
    <property type="evidence" value="ECO:0007669"/>
    <property type="project" value="InterPro"/>
</dbReference>
<dbReference type="PANTHER" id="PTHR42973">
    <property type="entry name" value="BINDING OXIDOREDUCTASE, PUTATIVE (AFU_ORTHOLOGUE AFUA_1G17690)-RELATED"/>
    <property type="match status" value="1"/>
</dbReference>
<dbReference type="AlphaFoldDB" id="M9Z552"/>
<dbReference type="Gene3D" id="3.30.465.10">
    <property type="match status" value="1"/>
</dbReference>
<dbReference type="InterPro" id="IPR016169">
    <property type="entry name" value="FAD-bd_PCMH_sub2"/>
</dbReference>
<evidence type="ECO:0000256" key="1">
    <source>
        <dbReference type="ARBA" id="ARBA00005466"/>
    </source>
</evidence>
<accession>M9Z552</accession>
<feature type="domain" description="FAD-binding PCMH-type" evidence="5">
    <location>
        <begin position="1"/>
        <end position="121"/>
    </location>
</feature>
<evidence type="ECO:0000313" key="6">
    <source>
        <dbReference type="EMBL" id="AGK29878.1"/>
    </source>
</evidence>
<organism evidence="6">
    <name type="scientific">Volvariella volvacea</name>
    <dbReference type="NCBI Taxonomy" id="36659"/>
    <lineage>
        <taxon>Eukaryota</taxon>
        <taxon>Fungi</taxon>
        <taxon>Dikarya</taxon>
        <taxon>Basidiomycota</taxon>
        <taxon>Agaricomycotina</taxon>
        <taxon>Agaricomycetes</taxon>
        <taxon>Agaricomycetidae</taxon>
        <taxon>Agaricales</taxon>
        <taxon>Pluteineae</taxon>
        <taxon>Pluteaceae</taxon>
        <taxon>Volvariella</taxon>
    </lineage>
</organism>
<keyword evidence="2" id="KW-0285">Flavoprotein</keyword>
<comment type="similarity">
    <text evidence="1">Belongs to the oxygen-dependent FAD-linked oxidoreductase family.</text>
</comment>
<evidence type="ECO:0000259" key="5">
    <source>
        <dbReference type="PROSITE" id="PS51387"/>
    </source>
</evidence>
<dbReference type="GO" id="GO:0016491">
    <property type="term" value="F:oxidoreductase activity"/>
    <property type="evidence" value="ECO:0007669"/>
    <property type="project" value="UniProtKB-KW"/>
</dbReference>
<dbReference type="EMBL" id="KC520521">
    <property type="protein sequence ID" value="AGK29878.1"/>
    <property type="molecule type" value="Genomic_DNA"/>
</dbReference>
<gene>
    <name evidence="6" type="ORF">GME2978_g</name>
</gene>
<keyword evidence="4" id="KW-0560">Oxidoreductase</keyword>
<dbReference type="Pfam" id="PF01565">
    <property type="entry name" value="FAD_binding_4"/>
    <property type="match status" value="1"/>
</dbReference>
<dbReference type="InterPro" id="IPR036318">
    <property type="entry name" value="FAD-bd_PCMH-like_sf"/>
</dbReference>
<name>M9Z552_9AGAR</name>
<evidence type="ECO:0000256" key="3">
    <source>
        <dbReference type="ARBA" id="ARBA00022827"/>
    </source>
</evidence>
<dbReference type="Gene3D" id="3.40.462.20">
    <property type="match status" value="1"/>
</dbReference>
<sequence>MSLFDKVVYHPDTTLVDIGPGLLWDPGVYDQLVPKYHRNVVGATSCPGVGVAGFNLGGGYGNKANQFGLAIDTIKAIEVVLPDGEVRTVSETSGGDIFWALKGGGNNFGIVTKWTMETHPQGDIWFLALNYDQQYFDQVQAAIWAYIQKQVPKSNVETRFEWTPANGNEFKVAAVCHAELFYDGPGPPEDLFKEFLEIPVIVQQKAENGTWKEMMECLPNLRQTYRMGWGSNGTDQPVNDLPDSFRGRYTCVMLSRYTPAFMKWVVELAEEVSKALKSHGGLQFYHNIWPLSPTMFENSPPSAWPHGPDTAFFPLPIRCLWQGKEDDKYWLDTLAAVTEKVRRYAIEQGCTTDGAPVYYNLALDGTDVSLIYRENLPRLVDIRARYDRLGVMNRTGGFRIPLEQPLL</sequence>
<dbReference type="InterPro" id="IPR006094">
    <property type="entry name" value="Oxid_FAD_bind_N"/>
</dbReference>